<dbReference type="Proteomes" id="UP000708208">
    <property type="component" value="Unassembled WGS sequence"/>
</dbReference>
<keyword evidence="1" id="KW-0732">Signal</keyword>
<accession>A0A8J2Q7E4</accession>
<evidence type="ECO:0000313" key="3">
    <source>
        <dbReference type="Proteomes" id="UP000708208"/>
    </source>
</evidence>
<comment type="caution">
    <text evidence="2">The sequence shown here is derived from an EMBL/GenBank/DDBJ whole genome shotgun (WGS) entry which is preliminary data.</text>
</comment>
<organism evidence="2 3">
    <name type="scientific">Allacma fusca</name>
    <dbReference type="NCBI Taxonomy" id="39272"/>
    <lineage>
        <taxon>Eukaryota</taxon>
        <taxon>Metazoa</taxon>
        <taxon>Ecdysozoa</taxon>
        <taxon>Arthropoda</taxon>
        <taxon>Hexapoda</taxon>
        <taxon>Collembola</taxon>
        <taxon>Symphypleona</taxon>
        <taxon>Sminthuridae</taxon>
        <taxon>Allacma</taxon>
    </lineage>
</organism>
<dbReference type="AlphaFoldDB" id="A0A8J2Q7E4"/>
<gene>
    <name evidence="2" type="ORF">AFUS01_LOCUS47277</name>
</gene>
<feature type="signal peptide" evidence="1">
    <location>
        <begin position="1"/>
        <end position="19"/>
    </location>
</feature>
<protein>
    <submittedName>
        <fullName evidence="2">Uncharacterized protein</fullName>
    </submittedName>
</protein>
<sequence length="84" mass="9027">MKGVAVAVLVFAVMAVANAKRNPKFPGLGLAVERNVREADPVPVFMDGEDPVPVDNAVPFAAPVIPRKPTDNEAYVAEPLEFRQ</sequence>
<evidence type="ECO:0000313" key="2">
    <source>
        <dbReference type="EMBL" id="CAG7838291.1"/>
    </source>
</evidence>
<keyword evidence="3" id="KW-1185">Reference proteome</keyword>
<name>A0A8J2Q7E4_9HEXA</name>
<proteinExistence type="predicted"/>
<evidence type="ECO:0000256" key="1">
    <source>
        <dbReference type="SAM" id="SignalP"/>
    </source>
</evidence>
<feature type="chain" id="PRO_5035324418" evidence="1">
    <location>
        <begin position="20"/>
        <end position="84"/>
    </location>
</feature>
<dbReference type="EMBL" id="CAJVCH010571699">
    <property type="protein sequence ID" value="CAG7838291.1"/>
    <property type="molecule type" value="Genomic_DNA"/>
</dbReference>
<reference evidence="2" key="1">
    <citation type="submission" date="2021-06" db="EMBL/GenBank/DDBJ databases">
        <authorList>
            <person name="Hodson N. C."/>
            <person name="Mongue J. A."/>
            <person name="Jaron S. K."/>
        </authorList>
    </citation>
    <scope>NUCLEOTIDE SEQUENCE</scope>
</reference>